<dbReference type="SMART" id="SM00320">
    <property type="entry name" value="WD40"/>
    <property type="match status" value="2"/>
</dbReference>
<evidence type="ECO:0000256" key="4">
    <source>
        <dbReference type="ARBA" id="ARBA00004906"/>
    </source>
</evidence>
<evidence type="ECO:0000256" key="5">
    <source>
        <dbReference type="ARBA" id="ARBA00012483"/>
    </source>
</evidence>
<organism evidence="20 21">
    <name type="scientific">Folsomia candida</name>
    <name type="common">Springtail</name>
    <dbReference type="NCBI Taxonomy" id="158441"/>
    <lineage>
        <taxon>Eukaryota</taxon>
        <taxon>Metazoa</taxon>
        <taxon>Ecdysozoa</taxon>
        <taxon>Arthropoda</taxon>
        <taxon>Hexapoda</taxon>
        <taxon>Collembola</taxon>
        <taxon>Entomobryomorpha</taxon>
        <taxon>Isotomoidea</taxon>
        <taxon>Isotomidae</taxon>
        <taxon>Proisotominae</taxon>
        <taxon>Folsomia</taxon>
    </lineage>
</organism>
<dbReference type="Proteomes" id="UP000198287">
    <property type="component" value="Unassembled WGS sequence"/>
</dbReference>
<evidence type="ECO:0000313" key="21">
    <source>
        <dbReference type="Proteomes" id="UP000198287"/>
    </source>
</evidence>
<dbReference type="InterPro" id="IPR001680">
    <property type="entry name" value="WD40_rpt"/>
</dbReference>
<evidence type="ECO:0000256" key="12">
    <source>
        <dbReference type="ARBA" id="ARBA00022786"/>
    </source>
</evidence>
<evidence type="ECO:0000256" key="6">
    <source>
        <dbReference type="ARBA" id="ARBA00022490"/>
    </source>
</evidence>
<dbReference type="GO" id="GO:0008270">
    <property type="term" value="F:zinc ion binding"/>
    <property type="evidence" value="ECO:0007669"/>
    <property type="project" value="UniProtKB-KW"/>
</dbReference>
<evidence type="ECO:0000256" key="16">
    <source>
        <dbReference type="PROSITE-ProRule" id="PRU00175"/>
    </source>
</evidence>
<dbReference type="Pfam" id="PF13639">
    <property type="entry name" value="zf-RING_2"/>
    <property type="match status" value="1"/>
</dbReference>
<keyword evidence="17" id="KW-0175">Coiled coil</keyword>
<dbReference type="PANTHER" id="PTHR16047">
    <property type="entry name" value="RFWD3 PROTEIN"/>
    <property type="match status" value="1"/>
</dbReference>
<evidence type="ECO:0000256" key="14">
    <source>
        <dbReference type="ARBA" id="ARBA00023204"/>
    </source>
</evidence>
<dbReference type="PROSITE" id="PS50089">
    <property type="entry name" value="ZF_RING_2"/>
    <property type="match status" value="1"/>
</dbReference>
<dbReference type="Pfam" id="PF23419">
    <property type="entry name" value="WD40_RFWD3"/>
    <property type="match status" value="1"/>
</dbReference>
<evidence type="ECO:0000256" key="8">
    <source>
        <dbReference type="ARBA" id="ARBA00022679"/>
    </source>
</evidence>
<gene>
    <name evidence="20" type="ORF">Fcan01_05429</name>
</gene>
<dbReference type="InterPro" id="IPR036322">
    <property type="entry name" value="WD40_repeat_dom_sf"/>
</dbReference>
<keyword evidence="6" id="KW-0963">Cytoplasm</keyword>
<dbReference type="GO" id="GO:0036297">
    <property type="term" value="P:interstrand cross-link repair"/>
    <property type="evidence" value="ECO:0007669"/>
    <property type="project" value="InterPro"/>
</dbReference>
<keyword evidence="11 16" id="KW-0479">Metal-binding</keyword>
<evidence type="ECO:0000313" key="20">
    <source>
        <dbReference type="EMBL" id="OXA60936.1"/>
    </source>
</evidence>
<comment type="catalytic activity">
    <reaction evidence="1">
        <text>S-ubiquitinyl-[E2 ubiquitin-conjugating enzyme]-L-cysteine + [acceptor protein]-L-lysine = [E2 ubiquitin-conjugating enzyme]-L-cysteine + N(6)-ubiquitinyl-[acceptor protein]-L-lysine.</text>
        <dbReference type="EC" id="2.3.2.27"/>
    </reaction>
</comment>
<feature type="region of interest" description="Disordered" evidence="18">
    <location>
        <begin position="288"/>
        <end position="307"/>
    </location>
</feature>
<dbReference type="InterPro" id="IPR015943">
    <property type="entry name" value="WD40/YVTN_repeat-like_dom_sf"/>
</dbReference>
<accession>A0A226EWD3</accession>
<protein>
    <recommendedName>
        <fullName evidence="5">RING-type E3 ubiquitin transferase</fullName>
        <ecNumber evidence="5">2.3.2.27</ecNumber>
    </recommendedName>
</protein>
<reference evidence="20 21" key="1">
    <citation type="submission" date="2015-12" db="EMBL/GenBank/DDBJ databases">
        <title>The genome of Folsomia candida.</title>
        <authorList>
            <person name="Faddeeva A."/>
            <person name="Derks M.F."/>
            <person name="Anvar Y."/>
            <person name="Smit S."/>
            <person name="Van Straalen N."/>
            <person name="Roelofs D."/>
        </authorList>
    </citation>
    <scope>NUCLEOTIDE SEQUENCE [LARGE SCALE GENOMIC DNA]</scope>
    <source>
        <strain evidence="20 21">VU population</strain>
        <tissue evidence="20">Whole body</tissue>
    </source>
</reference>
<dbReference type="InterPro" id="IPR037381">
    <property type="entry name" value="RFWD3"/>
</dbReference>
<dbReference type="SUPFAM" id="SSF57850">
    <property type="entry name" value="RING/U-box"/>
    <property type="match status" value="1"/>
</dbReference>
<keyword evidence="11 16" id="KW-0863">Zinc-finger</keyword>
<feature type="domain" description="RING-type" evidence="19">
    <location>
        <begin position="143"/>
        <end position="186"/>
    </location>
</feature>
<feature type="region of interest" description="Disordered" evidence="18">
    <location>
        <begin position="116"/>
        <end position="137"/>
    </location>
</feature>
<keyword evidence="14" id="KW-0234">DNA repair</keyword>
<keyword evidence="9" id="KW-0677">Repeat</keyword>
<evidence type="ECO:0000256" key="18">
    <source>
        <dbReference type="SAM" id="MobiDB-lite"/>
    </source>
</evidence>
<dbReference type="EC" id="2.3.2.27" evidence="5"/>
<dbReference type="EMBL" id="LNIX01000002">
    <property type="protein sequence ID" value="OXA60936.1"/>
    <property type="molecule type" value="Genomic_DNA"/>
</dbReference>
<evidence type="ECO:0000256" key="3">
    <source>
        <dbReference type="ARBA" id="ARBA00004496"/>
    </source>
</evidence>
<sequence length="666" mass="74344">MEKVGDGHVEGNETSGNPADVGAKGLIVSEKSFSCWLRNRNYIRKFKPAVVVGAVKVNRDNREYWRWTDREGLGMSDTQGSDDLTEGDNFSEPSASTDSDTSAVYVSSEPNLQVLPGTSSAEFPGGNQPQQAEEDKDSDGFTCTICYDQFTNSGEHRISCLKCGHIFGKNCIEKWLKIHGRCPQCNCKAKKGEVRVLYVKSLQAVDNTDLTEAKKELEKAQITISKCTLESAKQKISIQSLHQQIQVLEKQNVQLKQNLSSSAVTTCSCNNPGPSSTSLKNNNANNAGFGSLGYDDPEGSSSLPGSQIVPQQATCRKQLRYSVAKFFEIKEGNCRVGAYNEWMNMMVVSHDVKSSLFPNGSCGIKLINMLELRAIWSSPIHQKQIRDMQFSLCQNDVLLTVSLDKKATLHNCGGNVTVHTFQTEYPLWSCAWDEVHSEIFYLGCSNGSIVAYDMRSMSDPLAIYPQGQDKSPVCRLRYVNPTYQANAFNLNGLLVQKLNSVQFGEYRGGNISEMRFHQLPLEGPFFNVDYENDSRHMLVSTRPSPRNDIDHGRHLLCDLNQCYSDTLERNVVTSNVIQIYQGSSRDGQKISRPSLFSPEEEYVYVLANGAQHTVQYWDVSLSEVNPTTIPHTPDYVLDYTHCRVNSSNFLGLISEKGVRICNQTFE</sequence>
<keyword evidence="10" id="KW-0227">DNA damage</keyword>
<proteinExistence type="predicted"/>
<feature type="compositionally biased region" description="Polar residues" evidence="18">
    <location>
        <begin position="116"/>
        <end position="131"/>
    </location>
</feature>
<keyword evidence="13" id="KW-0862">Zinc</keyword>
<evidence type="ECO:0000256" key="13">
    <source>
        <dbReference type="ARBA" id="ARBA00022833"/>
    </source>
</evidence>
<dbReference type="GO" id="GO:0005737">
    <property type="term" value="C:cytoplasm"/>
    <property type="evidence" value="ECO:0007669"/>
    <property type="project" value="UniProtKB-SubCell"/>
</dbReference>
<feature type="compositionally biased region" description="Polar residues" evidence="18">
    <location>
        <begin position="91"/>
        <end position="103"/>
    </location>
</feature>
<evidence type="ECO:0000256" key="1">
    <source>
        <dbReference type="ARBA" id="ARBA00000900"/>
    </source>
</evidence>
<evidence type="ECO:0000259" key="19">
    <source>
        <dbReference type="PROSITE" id="PS50089"/>
    </source>
</evidence>
<dbReference type="SMART" id="SM00184">
    <property type="entry name" value="RING"/>
    <property type="match status" value="1"/>
</dbReference>
<evidence type="ECO:0000256" key="15">
    <source>
        <dbReference type="ARBA" id="ARBA00023242"/>
    </source>
</evidence>
<name>A0A226EWD3_FOLCA</name>
<dbReference type="SUPFAM" id="SSF50978">
    <property type="entry name" value="WD40 repeat-like"/>
    <property type="match status" value="1"/>
</dbReference>
<comment type="subcellular location">
    <subcellularLocation>
        <location evidence="3">Cytoplasm</location>
    </subcellularLocation>
    <subcellularLocation>
        <location evidence="2">Nucleus</location>
        <location evidence="2">PML body</location>
    </subcellularLocation>
</comment>
<evidence type="ECO:0000256" key="7">
    <source>
        <dbReference type="ARBA" id="ARBA00022574"/>
    </source>
</evidence>
<evidence type="ECO:0000256" key="11">
    <source>
        <dbReference type="ARBA" id="ARBA00022771"/>
    </source>
</evidence>
<dbReference type="InterPro" id="IPR056527">
    <property type="entry name" value="WD40_RFWD3"/>
</dbReference>
<dbReference type="GO" id="GO:0016567">
    <property type="term" value="P:protein ubiquitination"/>
    <property type="evidence" value="ECO:0007669"/>
    <property type="project" value="InterPro"/>
</dbReference>
<evidence type="ECO:0000256" key="17">
    <source>
        <dbReference type="SAM" id="Coils"/>
    </source>
</evidence>
<dbReference type="CDD" id="cd16450">
    <property type="entry name" value="mRING-C3HGC3_RFWD3"/>
    <property type="match status" value="1"/>
</dbReference>
<dbReference type="STRING" id="158441.A0A226EWD3"/>
<evidence type="ECO:0000256" key="2">
    <source>
        <dbReference type="ARBA" id="ARBA00004322"/>
    </source>
</evidence>
<dbReference type="GO" id="GO:0016605">
    <property type="term" value="C:PML body"/>
    <property type="evidence" value="ECO:0007669"/>
    <property type="project" value="UniProtKB-SubCell"/>
</dbReference>
<keyword evidence="12" id="KW-0833">Ubl conjugation pathway</keyword>
<dbReference type="InterPro" id="IPR001841">
    <property type="entry name" value="Znf_RING"/>
</dbReference>
<keyword evidence="21" id="KW-1185">Reference proteome</keyword>
<keyword evidence="8" id="KW-0808">Transferase</keyword>
<evidence type="ECO:0000256" key="10">
    <source>
        <dbReference type="ARBA" id="ARBA00022763"/>
    </source>
</evidence>
<dbReference type="AlphaFoldDB" id="A0A226EWD3"/>
<evidence type="ECO:0000256" key="9">
    <source>
        <dbReference type="ARBA" id="ARBA00022737"/>
    </source>
</evidence>
<dbReference type="InterPro" id="IPR013083">
    <property type="entry name" value="Znf_RING/FYVE/PHD"/>
</dbReference>
<comment type="pathway">
    <text evidence="4">Protein modification; protein ubiquitination.</text>
</comment>
<keyword evidence="7" id="KW-0853">WD repeat</keyword>
<feature type="coiled-coil region" evidence="17">
    <location>
        <begin position="210"/>
        <end position="258"/>
    </location>
</feature>
<dbReference type="PANTHER" id="PTHR16047:SF7">
    <property type="entry name" value="E3 UBIQUITIN-PROTEIN LIGASE RFWD3"/>
    <property type="match status" value="1"/>
</dbReference>
<keyword evidence="15" id="KW-0539">Nucleus</keyword>
<dbReference type="Gene3D" id="3.30.40.10">
    <property type="entry name" value="Zinc/RING finger domain, C3HC4 (zinc finger)"/>
    <property type="match status" value="1"/>
</dbReference>
<dbReference type="GO" id="GO:0061630">
    <property type="term" value="F:ubiquitin protein ligase activity"/>
    <property type="evidence" value="ECO:0007669"/>
    <property type="project" value="UniProtKB-EC"/>
</dbReference>
<comment type="caution">
    <text evidence="20">The sequence shown here is derived from an EMBL/GenBank/DDBJ whole genome shotgun (WGS) entry which is preliminary data.</text>
</comment>
<dbReference type="OMA" id="CCRFSPF"/>
<feature type="region of interest" description="Disordered" evidence="18">
    <location>
        <begin position="72"/>
        <end position="103"/>
    </location>
</feature>
<dbReference type="Gene3D" id="2.130.10.10">
    <property type="entry name" value="YVTN repeat-like/Quinoprotein amine dehydrogenase"/>
    <property type="match status" value="1"/>
</dbReference>
<dbReference type="OrthoDB" id="5600418at2759"/>